<evidence type="ECO:0000256" key="8">
    <source>
        <dbReference type="RuleBase" id="RU362010"/>
    </source>
</evidence>
<keyword evidence="4 8" id="KW-1003">Cell membrane</keyword>
<feature type="transmembrane region" description="Helical" evidence="8">
    <location>
        <begin position="343"/>
        <end position="363"/>
    </location>
</feature>
<dbReference type="RefSeq" id="WP_067760115.1">
    <property type="nucleotide sequence ID" value="NZ_CP015772.1"/>
</dbReference>
<evidence type="ECO:0000256" key="3">
    <source>
        <dbReference type="ARBA" id="ARBA00022448"/>
    </source>
</evidence>
<keyword evidence="3 8" id="KW-0813">Transport</keyword>
<dbReference type="GO" id="GO:0050897">
    <property type="term" value="F:cobalt ion binding"/>
    <property type="evidence" value="ECO:0007669"/>
    <property type="project" value="TreeGrafter"/>
</dbReference>
<dbReference type="NCBIfam" id="TIGR00383">
    <property type="entry name" value="corA"/>
    <property type="match status" value="1"/>
</dbReference>
<comment type="subcellular location">
    <subcellularLocation>
        <location evidence="1">Cell membrane</location>
        <topology evidence="1">Multi-pass membrane protein</topology>
    </subcellularLocation>
    <subcellularLocation>
        <location evidence="8">Membrane</location>
        <topology evidence="8">Multi-pass membrane protein</topology>
    </subcellularLocation>
</comment>
<dbReference type="InterPro" id="IPR002523">
    <property type="entry name" value="MgTranspt_CorA/ZnTranspt_ZntB"/>
</dbReference>
<dbReference type="InterPro" id="IPR045863">
    <property type="entry name" value="CorA_TM1_TM2"/>
</dbReference>
<dbReference type="PANTHER" id="PTHR46494:SF1">
    <property type="entry name" value="CORA FAMILY METAL ION TRANSPORTER (EUROFUNG)"/>
    <property type="match status" value="1"/>
</dbReference>
<dbReference type="Gene3D" id="3.30.460.20">
    <property type="entry name" value="CorA soluble domain-like"/>
    <property type="match status" value="1"/>
</dbReference>
<sequence length="369" mass="42903">MKVRPDKYLKLFLPNLMDLFGTERTKEILSVNPTIIPRREEAQRVVITAYCYNKASIEELKDLSLDEALNLKKSNKIVWINIDGLRKSDVEAIGNRFGVHPLLQEDILSVGQRPKMDEIDDILFCLMDMLYYNEQKKSVDYEQIALVLGKNFVITFQEDITRDVFSALRERLKLPTSKTRTKEADYLYYTLLDTIVDHYFIVMDKLGDEIEDLEEEIIKSSGKRTLAYINSLRKELIILKRTIYPVREVISGIIKSENDLLTESNERYYKDVYDHIVQAIDLVDNYRDVLMGMQDLYLSNVNLKMNEVMKVMAIVTCLLAPATVIGGIFGMNFNVIPLTSHHFGFWIAVGAMILIPLWMLWVFKRKGWF</sequence>
<evidence type="ECO:0000256" key="4">
    <source>
        <dbReference type="ARBA" id="ARBA00022475"/>
    </source>
</evidence>
<keyword evidence="6 8" id="KW-1133">Transmembrane helix</keyword>
<dbReference type="SUPFAM" id="SSF144083">
    <property type="entry name" value="Magnesium transport protein CorA, transmembrane region"/>
    <property type="match status" value="1"/>
</dbReference>
<reference evidence="10 11" key="1">
    <citation type="submission" date="2016-05" db="EMBL/GenBank/DDBJ databases">
        <title>Niabella ginsenosidivorans BS26 whole genome sequencing.</title>
        <authorList>
            <person name="Im W.T."/>
            <person name="Siddiqi M.Z."/>
        </authorList>
    </citation>
    <scope>NUCLEOTIDE SEQUENCE [LARGE SCALE GENOMIC DNA]</scope>
    <source>
        <strain evidence="10 11">BS26</strain>
    </source>
</reference>
<dbReference type="EMBL" id="CP015772">
    <property type="protein sequence ID" value="ANH82991.1"/>
    <property type="molecule type" value="Genomic_DNA"/>
</dbReference>
<dbReference type="GO" id="GO:0005886">
    <property type="term" value="C:plasma membrane"/>
    <property type="evidence" value="ECO:0007669"/>
    <property type="project" value="UniProtKB-SubCell"/>
</dbReference>
<evidence type="ECO:0000256" key="7">
    <source>
        <dbReference type="ARBA" id="ARBA00023136"/>
    </source>
</evidence>
<organism evidence="10 11">
    <name type="scientific">Niabella ginsenosidivorans</name>
    <dbReference type="NCBI Taxonomy" id="1176587"/>
    <lineage>
        <taxon>Bacteria</taxon>
        <taxon>Pseudomonadati</taxon>
        <taxon>Bacteroidota</taxon>
        <taxon>Chitinophagia</taxon>
        <taxon>Chitinophagales</taxon>
        <taxon>Chitinophagaceae</taxon>
        <taxon>Niabella</taxon>
    </lineage>
</organism>
<dbReference type="STRING" id="1176587.A8C56_20165"/>
<dbReference type="InterPro" id="IPR004488">
    <property type="entry name" value="Mg/Co-transport_prot_CorA"/>
</dbReference>
<proteinExistence type="inferred from homology"/>
<feature type="transmembrane region" description="Helical" evidence="8">
    <location>
        <begin position="311"/>
        <end position="331"/>
    </location>
</feature>
<dbReference type="GO" id="GO:0015095">
    <property type="term" value="F:magnesium ion transmembrane transporter activity"/>
    <property type="evidence" value="ECO:0007669"/>
    <property type="project" value="UniProtKB-UniRule"/>
</dbReference>
<comment type="function">
    <text evidence="8">Mediates influx of magnesium ions.</text>
</comment>
<dbReference type="AlphaFoldDB" id="A0A1A9I8J2"/>
<dbReference type="FunFam" id="1.20.58.340:FF:000012">
    <property type="entry name" value="Magnesium transport protein CorA"/>
    <property type="match status" value="1"/>
</dbReference>
<dbReference type="InterPro" id="IPR045861">
    <property type="entry name" value="CorA_cytoplasmic_dom"/>
</dbReference>
<evidence type="ECO:0000256" key="2">
    <source>
        <dbReference type="ARBA" id="ARBA00009765"/>
    </source>
</evidence>
<name>A0A1A9I8J2_9BACT</name>
<evidence type="ECO:0000256" key="9">
    <source>
        <dbReference type="SAM" id="Coils"/>
    </source>
</evidence>
<accession>A0A1A9I8J2</accession>
<dbReference type="Gene3D" id="1.20.58.340">
    <property type="entry name" value="Magnesium transport protein CorA, transmembrane region"/>
    <property type="match status" value="2"/>
</dbReference>
<dbReference type="OrthoDB" id="9803416at2"/>
<evidence type="ECO:0000256" key="6">
    <source>
        <dbReference type="ARBA" id="ARBA00022989"/>
    </source>
</evidence>
<comment type="similarity">
    <text evidence="2 8">Belongs to the CorA metal ion transporter (MIT) (TC 1.A.35) family.</text>
</comment>
<dbReference type="PANTHER" id="PTHR46494">
    <property type="entry name" value="CORA FAMILY METAL ION TRANSPORTER (EUROFUNG)"/>
    <property type="match status" value="1"/>
</dbReference>
<dbReference type="SUPFAM" id="SSF143865">
    <property type="entry name" value="CorA soluble domain-like"/>
    <property type="match status" value="1"/>
</dbReference>
<dbReference type="GO" id="GO:0015087">
    <property type="term" value="F:cobalt ion transmembrane transporter activity"/>
    <property type="evidence" value="ECO:0007669"/>
    <property type="project" value="UniProtKB-UniRule"/>
</dbReference>
<evidence type="ECO:0000256" key="1">
    <source>
        <dbReference type="ARBA" id="ARBA00004651"/>
    </source>
</evidence>
<protein>
    <recommendedName>
        <fullName evidence="8">Magnesium transport protein CorA</fullName>
    </recommendedName>
</protein>
<evidence type="ECO:0000256" key="5">
    <source>
        <dbReference type="ARBA" id="ARBA00022692"/>
    </source>
</evidence>
<keyword evidence="7 8" id="KW-0472">Membrane</keyword>
<dbReference type="GO" id="GO:0000287">
    <property type="term" value="F:magnesium ion binding"/>
    <property type="evidence" value="ECO:0007669"/>
    <property type="project" value="TreeGrafter"/>
</dbReference>
<evidence type="ECO:0000313" key="11">
    <source>
        <dbReference type="Proteomes" id="UP000077667"/>
    </source>
</evidence>
<dbReference type="CDD" id="cd12828">
    <property type="entry name" value="TmCorA-like_1"/>
    <property type="match status" value="1"/>
</dbReference>
<dbReference type="KEGG" id="nia:A8C56_20165"/>
<keyword evidence="8" id="KW-0406">Ion transport</keyword>
<dbReference type="Pfam" id="PF01544">
    <property type="entry name" value="CorA"/>
    <property type="match status" value="1"/>
</dbReference>
<feature type="coiled-coil region" evidence="9">
    <location>
        <begin position="196"/>
        <end position="223"/>
    </location>
</feature>
<keyword evidence="9" id="KW-0175">Coiled coil</keyword>
<evidence type="ECO:0000313" key="10">
    <source>
        <dbReference type="EMBL" id="ANH82991.1"/>
    </source>
</evidence>
<dbReference type="Proteomes" id="UP000077667">
    <property type="component" value="Chromosome"/>
</dbReference>
<keyword evidence="11" id="KW-1185">Reference proteome</keyword>
<keyword evidence="5 8" id="KW-0812">Transmembrane</keyword>
<gene>
    <name evidence="8" type="primary">corA</name>
    <name evidence="10" type="ORF">A8C56_20165</name>
</gene>
<keyword evidence="8" id="KW-0460">Magnesium</keyword>